<sequence length="111" mass="12364">MSANSFEIFTVDGEECMTVDGELYYCTDTWTADANNEPNDTNIESRGDVGQLVEALVSSEQRIAHASLLNLILLTGPVSVHFHYTENKTDDEKKEKKTGGDDSNQFKPVEF</sequence>
<dbReference type="EMBL" id="JAUCMV010000001">
    <property type="protein sequence ID" value="KAK0427617.1"/>
    <property type="molecule type" value="Genomic_DNA"/>
</dbReference>
<feature type="compositionally biased region" description="Basic and acidic residues" evidence="1">
    <location>
        <begin position="85"/>
        <end position="100"/>
    </location>
</feature>
<gene>
    <name evidence="2" type="ORF">QR680_010326</name>
</gene>
<organism evidence="2 3">
    <name type="scientific">Steinernema hermaphroditum</name>
    <dbReference type="NCBI Taxonomy" id="289476"/>
    <lineage>
        <taxon>Eukaryota</taxon>
        <taxon>Metazoa</taxon>
        <taxon>Ecdysozoa</taxon>
        <taxon>Nematoda</taxon>
        <taxon>Chromadorea</taxon>
        <taxon>Rhabditida</taxon>
        <taxon>Tylenchina</taxon>
        <taxon>Panagrolaimomorpha</taxon>
        <taxon>Strongyloidoidea</taxon>
        <taxon>Steinernematidae</taxon>
        <taxon>Steinernema</taxon>
    </lineage>
</organism>
<reference evidence="2" key="1">
    <citation type="submission" date="2023-06" db="EMBL/GenBank/DDBJ databases">
        <title>Genomic analysis of the entomopathogenic nematode Steinernema hermaphroditum.</title>
        <authorList>
            <person name="Schwarz E.M."/>
            <person name="Heppert J.K."/>
            <person name="Baniya A."/>
            <person name="Schwartz H.T."/>
            <person name="Tan C.-H."/>
            <person name="Antoshechkin I."/>
            <person name="Sternberg P.W."/>
            <person name="Goodrich-Blair H."/>
            <person name="Dillman A.R."/>
        </authorList>
    </citation>
    <scope>NUCLEOTIDE SEQUENCE</scope>
    <source>
        <strain evidence="2">PS9179</strain>
        <tissue evidence="2">Whole animal</tissue>
    </source>
</reference>
<evidence type="ECO:0000256" key="1">
    <source>
        <dbReference type="SAM" id="MobiDB-lite"/>
    </source>
</evidence>
<protein>
    <submittedName>
        <fullName evidence="2">Uncharacterized protein</fullName>
    </submittedName>
</protein>
<comment type="caution">
    <text evidence="2">The sequence shown here is derived from an EMBL/GenBank/DDBJ whole genome shotgun (WGS) entry which is preliminary data.</text>
</comment>
<dbReference type="Proteomes" id="UP001175271">
    <property type="component" value="Unassembled WGS sequence"/>
</dbReference>
<dbReference type="AlphaFoldDB" id="A0AA39IQF7"/>
<evidence type="ECO:0000313" key="3">
    <source>
        <dbReference type="Proteomes" id="UP001175271"/>
    </source>
</evidence>
<proteinExistence type="predicted"/>
<name>A0AA39IQF7_9BILA</name>
<evidence type="ECO:0000313" key="2">
    <source>
        <dbReference type="EMBL" id="KAK0427617.1"/>
    </source>
</evidence>
<keyword evidence="3" id="KW-1185">Reference proteome</keyword>
<accession>A0AA39IQF7</accession>
<feature type="region of interest" description="Disordered" evidence="1">
    <location>
        <begin position="85"/>
        <end position="111"/>
    </location>
</feature>